<dbReference type="Gene3D" id="2.160.20.20">
    <property type="match status" value="1"/>
</dbReference>
<gene>
    <name evidence="4" type="ORF">FUSO8_11955</name>
</gene>
<comment type="caution">
    <text evidence="4">The sequence shown here is derived from an EMBL/GenBank/DDBJ whole genome shotgun (WGS) entry which is preliminary data.</text>
</comment>
<evidence type="ECO:0000256" key="1">
    <source>
        <dbReference type="SAM" id="Coils"/>
    </source>
</evidence>
<accession>A0AB73BZX8</accession>
<evidence type="ECO:0000256" key="3">
    <source>
        <dbReference type="SAM" id="Phobius"/>
    </source>
</evidence>
<feature type="region of interest" description="Disordered" evidence="2">
    <location>
        <begin position="987"/>
        <end position="1006"/>
    </location>
</feature>
<feature type="coiled-coil region" evidence="1">
    <location>
        <begin position="70"/>
        <end position="97"/>
    </location>
</feature>
<evidence type="ECO:0000313" key="5">
    <source>
        <dbReference type="Proteomes" id="UP000027058"/>
    </source>
</evidence>
<evidence type="ECO:0000256" key="2">
    <source>
        <dbReference type="SAM" id="MobiDB-lite"/>
    </source>
</evidence>
<name>A0AB73BZX8_9FUSO</name>
<feature type="non-terminal residue" evidence="4">
    <location>
        <position position="1811"/>
    </location>
</feature>
<proteinExistence type="predicted"/>
<protein>
    <recommendedName>
        <fullName evidence="6">Autotransporter domain-containing protein</fullName>
    </recommendedName>
</protein>
<feature type="compositionally biased region" description="Low complexity" evidence="2">
    <location>
        <begin position="997"/>
        <end position="1006"/>
    </location>
</feature>
<dbReference type="InterPro" id="IPR012332">
    <property type="entry name" value="Autotransporter_pectin_lyase_C"/>
</dbReference>
<evidence type="ECO:0000313" key="4">
    <source>
        <dbReference type="EMBL" id="KDE69164.1"/>
    </source>
</evidence>
<dbReference type="EMBL" id="JAAH01000196">
    <property type="protein sequence ID" value="KDE69164.1"/>
    <property type="molecule type" value="Genomic_DNA"/>
</dbReference>
<keyword evidence="3" id="KW-1133">Transmembrane helix</keyword>
<dbReference type="RefSeq" id="WP_051623415.1">
    <property type="nucleotide sequence ID" value="NZ_JAAH01000196.1"/>
</dbReference>
<dbReference type="InterPro" id="IPR053787">
    <property type="entry name" value="Autotransptr-assoc_N"/>
</dbReference>
<evidence type="ECO:0008006" key="6">
    <source>
        <dbReference type="Google" id="ProtNLM"/>
    </source>
</evidence>
<keyword evidence="3" id="KW-0472">Membrane</keyword>
<reference evidence="4 5" key="1">
    <citation type="submission" date="2014-01" db="EMBL/GenBank/DDBJ databases">
        <title>Comparative genomics of Fusobacterium necrophorum wild isolates.</title>
        <authorList>
            <person name="Kittichotirat W."/>
            <person name="Bumgarner R.E."/>
            <person name="Lawrence P."/>
        </authorList>
    </citation>
    <scope>NUCLEOTIDE SEQUENCE [LARGE SCALE GENOMIC DNA]</scope>
    <source>
        <strain evidence="4 5">DJ-2</strain>
    </source>
</reference>
<keyword evidence="1" id="KW-0175">Coiled coil</keyword>
<sequence>MVRNQLKEVEKNLRYIAKRDKSISFSIGLALLYLMLGVNAFSEEIGKREAEKKAFSASRQEIGTSTDTLSETLKRIKEENEKKLKGANLELIQLMEQGDQVVKSPWASWQFGINYFYSDHTGRYKGRGDKSKRYPYEGIFTRSNDIFEKYTSPDSFNYSKLKFSSDPKMATTSLRKGLGNKAKDISEVDYGITSIKRTREPITSFEVSASINPRTIEKTIEEPKIPSSITFVLPEINVTTPVAPTITSNIPVVNVGAVQSKTVNPPVLPKAVTFNLPEINVTPPAAPTVTSNIPKVNEIVVQGKEITPPVVPKTIDFNLPKIEISQIKAPEITPNIPDIKTPEIKEKTINPPELPKAISFNPATPEVVIPETPALPEPPAFKVIVLPDWNNGVSSGETGAGRIVRDNAGNFQKIEKIEHNDVANSNMGKKGYEFLNYTYGSTQNYYTDTIKEKESLAFKWFDGPNTNSAFGSLPPTLIYGKAEDRINKNITINGKSGESYTGLTRTVDTTEIYINSYNNVGGTLRSSVNTDPVDRNKQYFLVGGSRAIELDSTTGAKVINVGTINLSGILTLGMVSQGDSTSTGDAIINDGTITDIKEKDEEYIQALKNEITAKGVDTDSDGTKDALKIYGPGKESYNVSLDSNGYVGYKIGMALVPENETPSTSYRTTINNKGTISFNGGNSMGMYVYLPTNTNSPGKNIQTTFNGTFKNEGTIELSGESSHGMKLAARTENQATYENAGTINLTKNGEVAADGSTGMALMVDSTVADVNLEKDKAKNTGTISLTNVKNSSGMFVNIDSNMTNKGTITINSTIEKNANPQKQDYNIGMRADSTTKTSDNSYTSPEIINANGGKISLSGSYAIGMSTRGSANKYATATNEGEIKGTTVKNGIGIFNLDGKITNNKTIDLAGEGSDVNNIGIFLKKDKSTTEVSGKLGTGSDIKVKGKGSTGILLAEGTTLEYNGNLTVEGDKVSGIVVTKDSTVTENTSANGKINVGSTSSAAGGDSAKGSYGLVVKQGGNLTLSKTETTVNVTGEKSVGIYSEGKMNLGKTNVTTADGAVNFFAKDNGEISINDGESTTGQKSLLFYQKGQAGTNPKILIKDEMKATIKGGKDASERGTAFFYQGDTSEYSKFDSVAIGTWKDKIFKDTVTNENTLGKLTLNMENGSRLFVASHVAMSLSNTNPGELKNALGLKEIIGNNYKSFMLYDSQLTVDKDVNLNEDDSDYKKLEISNSSVINNNKIEGTKDSQTAIAQENNKTGDKDAVTITNNKEIKLLGEKSTGIYAKYGKINNADSATITATGKNSAGIYALKNTEVKNEGTITVGEDSTGIFYSDPANEVTSTKLKNEGTINLAGKDAVGMYYEPGKLVTSNSVTFENAEKGTITATKDSAVGMYAKVSKDNKSYETINAGKIELRNGTKDNPTVGMYTDAKTTGTNPLKNTGTIKVGNNGIGMFGYEESTTGDITVGDSGIALFTKGGTVDVFDKATITVGNSNAVGIYATGSNSQISSRGKYVIGDDSYGIVNEGKNNNNTITVSEGTAKLKDKGKFIYSSDKTGVIVNKAEITATGSGNYGIYSSGKVTNMGNMNLEKGTGNIGLLINDGGNAENSGNIKVGASTDDANRSIGIVAIDKATAKNTGKIEVTEANGLGLYAKDSGTVENANNGKIIATGDSTIGAYAADNSNIKLTGGEITVKGNSTIGYYLNQGKNSEIKNLAKINVTGNESTGVFINGGTLTSYSGETTVTGDGVYGLVVGENSAINDTPVGSIKVAGTGGKLSSQTTDRGSVGLVVQSGGKIEGIGLTVDAKVAG</sequence>
<feature type="transmembrane region" description="Helical" evidence="3">
    <location>
        <begin position="21"/>
        <end position="41"/>
    </location>
</feature>
<dbReference type="NCBIfam" id="NF033175">
    <property type="entry name" value="fuso_auto_Nterm"/>
    <property type="match status" value="1"/>
</dbReference>
<organism evidence="4 5">
    <name type="scientific">Fusobacterium necrophorum DJ-2</name>
    <dbReference type="NCBI Taxonomy" id="1441737"/>
    <lineage>
        <taxon>Bacteria</taxon>
        <taxon>Fusobacteriati</taxon>
        <taxon>Fusobacteriota</taxon>
        <taxon>Fusobacteriia</taxon>
        <taxon>Fusobacteriales</taxon>
        <taxon>Fusobacteriaceae</taxon>
        <taxon>Fusobacterium</taxon>
    </lineage>
</organism>
<keyword evidence="3" id="KW-0812">Transmembrane</keyword>
<dbReference type="Proteomes" id="UP000027058">
    <property type="component" value="Unassembled WGS sequence"/>
</dbReference>